<evidence type="ECO:0000256" key="1">
    <source>
        <dbReference type="ARBA" id="ARBA00004496"/>
    </source>
</evidence>
<dbReference type="Gene3D" id="3.30.420.40">
    <property type="match status" value="3"/>
</dbReference>
<dbReference type="STRING" id="180332.GCA_000797495_05507"/>
<organism evidence="7 8">
    <name type="scientific">Robinsoniella peoriensis</name>
    <dbReference type="NCBI Taxonomy" id="180332"/>
    <lineage>
        <taxon>Bacteria</taxon>
        <taxon>Bacillati</taxon>
        <taxon>Bacillota</taxon>
        <taxon>Clostridia</taxon>
        <taxon>Lachnospirales</taxon>
        <taxon>Lachnospiraceae</taxon>
        <taxon>Robinsoniella</taxon>
    </lineage>
</organism>
<dbReference type="Proteomes" id="UP000306509">
    <property type="component" value="Unassembled WGS sequence"/>
</dbReference>
<evidence type="ECO:0000313" key="7">
    <source>
        <dbReference type="EMBL" id="TLD02858.1"/>
    </source>
</evidence>
<dbReference type="PANTHER" id="PTHR42749:SF1">
    <property type="entry name" value="CELL SHAPE-DETERMINING PROTEIN MREB"/>
    <property type="match status" value="1"/>
</dbReference>
<dbReference type="OrthoDB" id="9768127at2"/>
<dbReference type="PRINTS" id="PR01652">
    <property type="entry name" value="SHAPEPROTEIN"/>
</dbReference>
<keyword evidence="5" id="KW-0133">Cell shape</keyword>
<proteinExistence type="inferred from homology"/>
<keyword evidence="3" id="KW-0547">Nucleotide-binding</keyword>
<evidence type="ECO:0000256" key="4">
    <source>
        <dbReference type="ARBA" id="ARBA00022840"/>
    </source>
</evidence>
<name>A0A4V6HSG5_9FIRM</name>
<dbReference type="Pfam" id="PF06723">
    <property type="entry name" value="MreB_Mbl"/>
    <property type="match status" value="1"/>
</dbReference>
<evidence type="ECO:0000256" key="5">
    <source>
        <dbReference type="ARBA" id="ARBA00022960"/>
    </source>
</evidence>
<keyword evidence="4" id="KW-0067">ATP-binding</keyword>
<dbReference type="PANTHER" id="PTHR42749">
    <property type="entry name" value="CELL SHAPE-DETERMINING PROTEIN MREB"/>
    <property type="match status" value="1"/>
</dbReference>
<comment type="similarity">
    <text evidence="6">Belongs to the FtsA/MreB family.</text>
</comment>
<evidence type="ECO:0000256" key="2">
    <source>
        <dbReference type="ARBA" id="ARBA00022490"/>
    </source>
</evidence>
<dbReference type="AlphaFoldDB" id="A0A4V6HSG5"/>
<evidence type="ECO:0000256" key="6">
    <source>
        <dbReference type="ARBA" id="ARBA00023458"/>
    </source>
</evidence>
<keyword evidence="8" id="KW-1185">Reference proteome</keyword>
<dbReference type="InterPro" id="IPR004753">
    <property type="entry name" value="MreB"/>
</dbReference>
<sequence length="336" mass="36439">MLLGIDLGTDTIKICDKNNKIMIAEKNMIAIRDELQVIGIGDEAYEMYEKTPVNVQAACPMMHGAIADAKNMELLLVGLLRRCSSLLPVHPTIYIAVPSDISAVEKRAYYNVLSGNIKAKKICLVDKGVADAIGIGLPIDVPIGNMVVNIGAGTTDISVLTGGQILLSKMLQYGGRKLDEDICTMVRRMFQLNIGMRTADKLKNALAYIIDGPAASLEVYGISTVSGLPKSAVIPSLSVSVCIMETIDSIIQNIKSTLNRIPPQFLADIRKNGIYLSGGVSGIPNLAEYMRRELEVPVYLVREPVTSTLRGLLAIMNHKELETCTYSLKDLTGNTI</sequence>
<dbReference type="GO" id="GO:0000902">
    <property type="term" value="P:cell morphogenesis"/>
    <property type="evidence" value="ECO:0007669"/>
    <property type="project" value="InterPro"/>
</dbReference>
<keyword evidence="2" id="KW-0963">Cytoplasm</keyword>
<dbReference type="SUPFAM" id="SSF53067">
    <property type="entry name" value="Actin-like ATPase domain"/>
    <property type="match status" value="2"/>
</dbReference>
<evidence type="ECO:0000256" key="3">
    <source>
        <dbReference type="ARBA" id="ARBA00022741"/>
    </source>
</evidence>
<dbReference type="RefSeq" id="WP_027294090.1">
    <property type="nucleotide sequence ID" value="NZ_CABMJZ010000062.1"/>
</dbReference>
<dbReference type="EMBL" id="QGQD01000006">
    <property type="protein sequence ID" value="TLD02858.1"/>
    <property type="molecule type" value="Genomic_DNA"/>
</dbReference>
<dbReference type="GO" id="GO:0005524">
    <property type="term" value="F:ATP binding"/>
    <property type="evidence" value="ECO:0007669"/>
    <property type="project" value="UniProtKB-KW"/>
</dbReference>
<dbReference type="GO" id="GO:0005737">
    <property type="term" value="C:cytoplasm"/>
    <property type="evidence" value="ECO:0007669"/>
    <property type="project" value="UniProtKB-SubCell"/>
</dbReference>
<gene>
    <name evidence="7" type="primary">mreB_1</name>
    <name evidence="7" type="ORF">DSM106044_00357</name>
</gene>
<dbReference type="GO" id="GO:0008360">
    <property type="term" value="P:regulation of cell shape"/>
    <property type="evidence" value="ECO:0007669"/>
    <property type="project" value="UniProtKB-KW"/>
</dbReference>
<reference evidence="7 8" key="1">
    <citation type="journal article" date="2019" name="Anaerobe">
        <title>Detection of Robinsoniella peoriensis in multiple bone samples of a trauma patient.</title>
        <authorList>
            <person name="Schrottner P."/>
            <person name="Hartwich K."/>
            <person name="Bunk B."/>
            <person name="Schober I."/>
            <person name="Helbig S."/>
            <person name="Rudolph W.W."/>
            <person name="Gunzer F."/>
        </authorList>
    </citation>
    <scope>NUCLEOTIDE SEQUENCE [LARGE SCALE GENOMIC DNA]</scope>
    <source>
        <strain evidence="7 8">DSM 106044</strain>
    </source>
</reference>
<accession>A0A4V6HSG5</accession>
<comment type="subcellular location">
    <subcellularLocation>
        <location evidence="1">Cytoplasm</location>
    </subcellularLocation>
</comment>
<dbReference type="InterPro" id="IPR056546">
    <property type="entry name" value="MreB_MamK-like"/>
</dbReference>
<protein>
    <submittedName>
        <fullName evidence="7">Rod shape-determining protein MreB</fullName>
    </submittedName>
</protein>
<dbReference type="InterPro" id="IPR043129">
    <property type="entry name" value="ATPase_NBD"/>
</dbReference>
<comment type="caution">
    <text evidence="7">The sequence shown here is derived from an EMBL/GenBank/DDBJ whole genome shotgun (WGS) entry which is preliminary data.</text>
</comment>
<evidence type="ECO:0000313" key="8">
    <source>
        <dbReference type="Proteomes" id="UP000306509"/>
    </source>
</evidence>